<dbReference type="InterPro" id="IPR004839">
    <property type="entry name" value="Aminotransferase_I/II_large"/>
</dbReference>
<evidence type="ECO:0000256" key="12">
    <source>
        <dbReference type="ARBA" id="ARBA00023239"/>
    </source>
</evidence>
<evidence type="ECO:0000256" key="10">
    <source>
        <dbReference type="ARBA" id="ARBA00022898"/>
    </source>
</evidence>
<evidence type="ECO:0000256" key="18">
    <source>
        <dbReference type="ARBA" id="ARBA00031600"/>
    </source>
</evidence>
<evidence type="ECO:0000259" key="24">
    <source>
        <dbReference type="Pfam" id="PF00155"/>
    </source>
</evidence>
<dbReference type="Gene3D" id="3.40.640.10">
    <property type="entry name" value="Type I PLP-dependent aspartate aminotransferase-like (Major domain)"/>
    <property type="match status" value="1"/>
</dbReference>
<reference evidence="25 26" key="1">
    <citation type="journal article" date="2018" name="Nat. Ecol. Evol.">
        <title>Shark genomes provide insights into elasmobranch evolution and the origin of vertebrates.</title>
        <authorList>
            <person name="Hara Y"/>
            <person name="Yamaguchi K"/>
            <person name="Onimaru K"/>
            <person name="Kadota M"/>
            <person name="Koyanagi M"/>
            <person name="Keeley SD"/>
            <person name="Tatsumi K"/>
            <person name="Tanaka K"/>
            <person name="Motone F"/>
            <person name="Kageyama Y"/>
            <person name="Nozu R"/>
            <person name="Adachi N"/>
            <person name="Nishimura O"/>
            <person name="Nakagawa R"/>
            <person name="Tanegashima C"/>
            <person name="Kiyatake I"/>
            <person name="Matsumoto R"/>
            <person name="Murakumo K"/>
            <person name="Nishida K"/>
            <person name="Terakita A"/>
            <person name="Kuratani S"/>
            <person name="Sato K"/>
            <person name="Hyodo S Kuraku.S."/>
        </authorList>
    </citation>
    <scope>NUCLEOTIDE SEQUENCE [LARGE SCALE GENOMIC DNA]</scope>
</reference>
<feature type="domain" description="Aminotransferase class I/classII large" evidence="24">
    <location>
        <begin position="135"/>
        <end position="507"/>
    </location>
</feature>
<evidence type="ECO:0000256" key="21">
    <source>
        <dbReference type="ARBA" id="ARBA00047888"/>
    </source>
</evidence>
<evidence type="ECO:0000256" key="5">
    <source>
        <dbReference type="ARBA" id="ARBA00012751"/>
    </source>
</evidence>
<evidence type="ECO:0000256" key="3">
    <source>
        <dbReference type="ARBA" id="ARBA00011738"/>
    </source>
</evidence>
<dbReference type="InterPro" id="IPR051326">
    <property type="entry name" value="Kynurenine-oxoglutarate_AT"/>
</dbReference>
<dbReference type="GO" id="GO:0047804">
    <property type="term" value="F:cysteine-S-conjugate beta-lyase activity"/>
    <property type="evidence" value="ECO:0007669"/>
    <property type="project" value="UniProtKB-EC"/>
</dbReference>
<dbReference type="SUPFAM" id="SSF53383">
    <property type="entry name" value="PLP-dependent transferases"/>
    <property type="match status" value="1"/>
</dbReference>
<evidence type="ECO:0000256" key="16">
    <source>
        <dbReference type="ARBA" id="ARBA00031198"/>
    </source>
</evidence>
<comment type="catalytic activity">
    <reaction evidence="22">
        <text>an S-substituted L-cysteine + H2O = a thiol + pyruvate + NH4(+)</text>
        <dbReference type="Rhea" id="RHEA:18121"/>
        <dbReference type="ChEBI" id="CHEBI:15361"/>
        <dbReference type="ChEBI" id="CHEBI:15377"/>
        <dbReference type="ChEBI" id="CHEBI:28938"/>
        <dbReference type="ChEBI" id="CHEBI:29256"/>
        <dbReference type="ChEBI" id="CHEBI:58717"/>
        <dbReference type="EC" id="4.4.1.13"/>
    </reaction>
    <physiologicalReaction direction="left-to-right" evidence="22">
        <dbReference type="Rhea" id="RHEA:18122"/>
    </physiologicalReaction>
</comment>
<dbReference type="Gene3D" id="3.90.1150.10">
    <property type="entry name" value="Aspartate Aminotransferase, domain 1"/>
    <property type="match status" value="1"/>
</dbReference>
<name>A0A401SJ74_CHIPU</name>
<gene>
    <name evidence="25" type="ORF">chiPu_0008899</name>
</gene>
<dbReference type="EC" id="4.4.1.13" evidence="4"/>
<dbReference type="EC" id="2.6.1.63" evidence="6"/>
<organism evidence="25 26">
    <name type="scientific">Chiloscyllium punctatum</name>
    <name type="common">Brownbanded bambooshark</name>
    <name type="synonym">Hemiscyllium punctatum</name>
    <dbReference type="NCBI Taxonomy" id="137246"/>
    <lineage>
        <taxon>Eukaryota</taxon>
        <taxon>Metazoa</taxon>
        <taxon>Chordata</taxon>
        <taxon>Craniata</taxon>
        <taxon>Vertebrata</taxon>
        <taxon>Chondrichthyes</taxon>
        <taxon>Elasmobranchii</taxon>
        <taxon>Galeomorphii</taxon>
        <taxon>Galeoidea</taxon>
        <taxon>Orectolobiformes</taxon>
        <taxon>Hemiscylliidae</taxon>
        <taxon>Chiloscyllium</taxon>
    </lineage>
</organism>
<evidence type="ECO:0000256" key="13">
    <source>
        <dbReference type="ARBA" id="ARBA00024016"/>
    </source>
</evidence>
<protein>
    <recommendedName>
        <fullName evidence="7">Kynurenine--oxoglutarate transaminase 3</fullName>
        <ecNumber evidence="6">2.6.1.63</ecNumber>
        <ecNumber evidence="5">2.6.1.7</ecNumber>
        <ecNumber evidence="4">4.4.1.13</ecNumber>
    </recommendedName>
    <alternativeName>
        <fullName evidence="18">Cysteine-S-conjugate beta-lyase 2</fullName>
    </alternativeName>
    <alternativeName>
        <fullName evidence="14">Kynurenine aminotransferase 3</fullName>
    </alternativeName>
    <alternativeName>
        <fullName evidence="15">Kynurenine aminotransferase III</fullName>
    </alternativeName>
    <alternativeName>
        <fullName evidence="16">Kynurenine--glyoxylate transaminase</fullName>
    </alternativeName>
    <alternativeName>
        <fullName evidence="17">Kynurenine--oxoglutarate transaminase III</fullName>
    </alternativeName>
</protein>
<comment type="cofactor">
    <cofactor evidence="1">
        <name>pyridoxal 5'-phosphate</name>
        <dbReference type="ChEBI" id="CHEBI:597326"/>
    </cofactor>
</comment>
<dbReference type="FunFam" id="3.40.640.10:FF:000024">
    <property type="entry name" value="Kynurenine--oxoglutarate transaminase 3"/>
    <property type="match status" value="1"/>
</dbReference>
<dbReference type="STRING" id="137246.A0A401SJ74"/>
<dbReference type="FunFam" id="3.90.1150.10:FF:000021">
    <property type="entry name" value="Kynurenine--oxoglutarate transaminase 3"/>
    <property type="match status" value="1"/>
</dbReference>
<comment type="catalytic activity">
    <reaction evidence="21">
        <text>3-hydroxy-L-kynurenine + glyoxylate = xanthurenate + glycine + H2O</text>
        <dbReference type="Rhea" id="RHEA:65900"/>
        <dbReference type="ChEBI" id="CHEBI:15377"/>
        <dbReference type="ChEBI" id="CHEBI:36655"/>
        <dbReference type="ChEBI" id="CHEBI:57305"/>
        <dbReference type="ChEBI" id="CHEBI:58125"/>
        <dbReference type="ChEBI" id="CHEBI:71201"/>
        <dbReference type="EC" id="2.6.1.63"/>
    </reaction>
    <physiologicalReaction direction="left-to-right" evidence="21">
        <dbReference type="Rhea" id="RHEA:65901"/>
    </physiologicalReaction>
</comment>
<keyword evidence="12" id="KW-0456">Lyase</keyword>
<dbReference type="GO" id="GO:0005739">
    <property type="term" value="C:mitochondrion"/>
    <property type="evidence" value="ECO:0007669"/>
    <property type="project" value="TreeGrafter"/>
</dbReference>
<comment type="function">
    <text evidence="23">Catalyzes the irreversible transamination of the L-tryptophan metabolite L-kynurenine to form kynurenic acid (KA), an intermediate in the tryptophan catabolic pathway which is also a broad spectrum antagonist of the three ionotropic excitatory amino acid receptors among others. May catalyze the beta-elimination of S-conjugates and Se-conjugates of L-(seleno)cysteine, resulting in the cleavage of the C-S or C-Se bond. Has transaminase activity towards L-kynurenine, tryptophan, phenylalanine, serine, cysteine, methionine, histidine, glutamine and asparagine with glyoxylate as an amino group acceptor (in vitro). Has lower activity with 2-oxoglutarate as amino group acceptor (in vitro).</text>
</comment>
<comment type="similarity">
    <text evidence="2">Belongs to the class-I pyridoxal-phosphate-dependent aminotransferase family.</text>
</comment>
<dbReference type="AlphaFoldDB" id="A0A401SJ74"/>
<dbReference type="EC" id="2.6.1.7" evidence="5"/>
<dbReference type="GO" id="GO:0030170">
    <property type="term" value="F:pyridoxal phosphate binding"/>
    <property type="evidence" value="ECO:0007669"/>
    <property type="project" value="InterPro"/>
</dbReference>
<evidence type="ECO:0000256" key="7">
    <source>
        <dbReference type="ARBA" id="ARBA00019100"/>
    </source>
</evidence>
<keyword evidence="9" id="KW-0808">Transferase</keyword>
<comment type="subunit">
    <text evidence="3">Homodimer.</text>
</comment>
<keyword evidence="26" id="KW-1185">Reference proteome</keyword>
<keyword evidence="11" id="KW-0007">Acetylation</keyword>
<evidence type="ECO:0000256" key="14">
    <source>
        <dbReference type="ARBA" id="ARBA00029778"/>
    </source>
</evidence>
<evidence type="ECO:0000256" key="4">
    <source>
        <dbReference type="ARBA" id="ARBA00012224"/>
    </source>
</evidence>
<sequence>MSVRSLFGSGVPHGGWAQDKGSAPLRFPCREKVRPASGSPHLRQSEGGDIDINHKGLVSVSCVTEWWSEDEMNSTFCRGRSQWKRRKESKLIMKIDDTENLIEVMMSQQIHSRRIEGLDKNVWVELTKLAADHAVVNLGQGFPDFSPPNFVKDAFTRAINGDFNQYTMASGHPPLVKILAKFFGKLLEQDIDPFTEVLVTVGAYEALFCFFQALIDDDDEVIIIEPFFDCYESMVRMAGGQPVYILLRPKPVSGRLMTSADWVLDPAELANKFNKHTKAIVINTPNNPLGKVFNREELQMIADLCVKHNVLCISDEVYEWLVYDANKHVRIASLPGMWERTITVGSAGKTFSATGWKVGWAIGPKDIVRHLQTVHQNSNYHCATPAQQAVAEGFMKEFGRLGAPDSYFTNLRQELQLKRDRLAACLMSVGLKPIVPEGGYYLIVDITGVKVDLPVSTDTEEPHDYRFVKWLITNKGLATIPVSTFYSSDHKKDFENFIRFCFVKEDSTLSKAEKILQEWKSTVLTQ</sequence>
<evidence type="ECO:0000256" key="1">
    <source>
        <dbReference type="ARBA" id="ARBA00001933"/>
    </source>
</evidence>
<dbReference type="PANTHER" id="PTHR43807:SF14">
    <property type="entry name" value="KYNURENINE--OXOGLUTARATE TRANSAMINASE 1"/>
    <property type="match status" value="1"/>
</dbReference>
<dbReference type="GO" id="GO:0047315">
    <property type="term" value="F:kynurenine-glyoxylate transaminase activity"/>
    <property type="evidence" value="ECO:0007669"/>
    <property type="project" value="UniProtKB-EC"/>
</dbReference>
<evidence type="ECO:0000256" key="6">
    <source>
        <dbReference type="ARBA" id="ARBA00013010"/>
    </source>
</evidence>
<dbReference type="GO" id="GO:0016212">
    <property type="term" value="F:kynurenine-oxoglutarate transaminase activity"/>
    <property type="evidence" value="ECO:0007669"/>
    <property type="project" value="UniProtKB-EC"/>
</dbReference>
<comment type="catalytic activity">
    <reaction evidence="19">
        <text>L-kynurenine + 2-oxoglutarate = kynurenate + L-glutamate + H2O</text>
        <dbReference type="Rhea" id="RHEA:65560"/>
        <dbReference type="ChEBI" id="CHEBI:15377"/>
        <dbReference type="ChEBI" id="CHEBI:16810"/>
        <dbReference type="ChEBI" id="CHEBI:29985"/>
        <dbReference type="ChEBI" id="CHEBI:57959"/>
        <dbReference type="ChEBI" id="CHEBI:58454"/>
        <dbReference type="EC" id="2.6.1.7"/>
    </reaction>
    <physiologicalReaction direction="left-to-right" evidence="19">
        <dbReference type="Rhea" id="RHEA:65561"/>
    </physiologicalReaction>
</comment>
<evidence type="ECO:0000256" key="11">
    <source>
        <dbReference type="ARBA" id="ARBA00022990"/>
    </source>
</evidence>
<dbReference type="PANTHER" id="PTHR43807">
    <property type="entry name" value="FI04487P"/>
    <property type="match status" value="1"/>
</dbReference>
<dbReference type="EMBL" id="BEZZ01000303">
    <property type="protein sequence ID" value="GCC30448.1"/>
    <property type="molecule type" value="Genomic_DNA"/>
</dbReference>
<dbReference type="CDD" id="cd00609">
    <property type="entry name" value="AAT_like"/>
    <property type="match status" value="1"/>
</dbReference>
<evidence type="ECO:0000313" key="25">
    <source>
        <dbReference type="EMBL" id="GCC30448.1"/>
    </source>
</evidence>
<evidence type="ECO:0000256" key="19">
    <source>
        <dbReference type="ARBA" id="ARBA00047478"/>
    </source>
</evidence>
<evidence type="ECO:0000256" key="22">
    <source>
        <dbReference type="ARBA" id="ARBA00049325"/>
    </source>
</evidence>
<evidence type="ECO:0000256" key="17">
    <source>
        <dbReference type="ARBA" id="ARBA00031371"/>
    </source>
</evidence>
<evidence type="ECO:0000256" key="23">
    <source>
        <dbReference type="ARBA" id="ARBA00054518"/>
    </source>
</evidence>
<keyword evidence="10" id="KW-0663">Pyridoxal phosphate</keyword>
<comment type="catalytic activity">
    <reaction evidence="20">
        <text>L-kynurenine + glyoxylate = kynurenate + glycine + H2O</text>
        <dbReference type="Rhea" id="RHEA:65896"/>
        <dbReference type="ChEBI" id="CHEBI:15377"/>
        <dbReference type="ChEBI" id="CHEBI:36655"/>
        <dbReference type="ChEBI" id="CHEBI:57305"/>
        <dbReference type="ChEBI" id="CHEBI:57959"/>
        <dbReference type="ChEBI" id="CHEBI:58454"/>
        <dbReference type="EC" id="2.6.1.63"/>
    </reaction>
    <physiologicalReaction direction="left-to-right" evidence="20">
        <dbReference type="Rhea" id="RHEA:65897"/>
    </physiologicalReaction>
</comment>
<evidence type="ECO:0000256" key="9">
    <source>
        <dbReference type="ARBA" id="ARBA00022679"/>
    </source>
</evidence>
<evidence type="ECO:0000256" key="2">
    <source>
        <dbReference type="ARBA" id="ARBA00007441"/>
    </source>
</evidence>
<dbReference type="OMA" id="SQGANQY"/>
<dbReference type="FunFam" id="3.90.1150.10:FF:000275">
    <property type="entry name" value="kynurenine--oxoglutarate transaminase 1"/>
    <property type="match status" value="1"/>
</dbReference>
<dbReference type="InterPro" id="IPR015422">
    <property type="entry name" value="PyrdxlP-dep_Trfase_small"/>
</dbReference>
<dbReference type="Pfam" id="PF00155">
    <property type="entry name" value="Aminotran_1_2"/>
    <property type="match status" value="1"/>
</dbReference>
<dbReference type="InterPro" id="IPR015424">
    <property type="entry name" value="PyrdxlP-dep_Trfase"/>
</dbReference>
<dbReference type="OrthoDB" id="2414662at2759"/>
<accession>A0A401SJ74</accession>
<evidence type="ECO:0000256" key="8">
    <source>
        <dbReference type="ARBA" id="ARBA00022576"/>
    </source>
</evidence>
<evidence type="ECO:0000256" key="20">
    <source>
        <dbReference type="ARBA" id="ARBA00047677"/>
    </source>
</evidence>
<proteinExistence type="inferred from homology"/>
<evidence type="ECO:0000313" key="26">
    <source>
        <dbReference type="Proteomes" id="UP000287033"/>
    </source>
</evidence>
<evidence type="ECO:0000256" key="15">
    <source>
        <dbReference type="ARBA" id="ARBA00030993"/>
    </source>
</evidence>
<dbReference type="GO" id="GO:0070189">
    <property type="term" value="P:kynurenine metabolic process"/>
    <property type="evidence" value="ECO:0007669"/>
    <property type="project" value="UniProtKB-ARBA"/>
</dbReference>
<keyword evidence="8" id="KW-0032">Aminotransferase</keyword>
<comment type="pathway">
    <text evidence="13">Amino-acid degradation; L-kynurenine degradation; kynurenate from L-kynurenine: step 1/2.</text>
</comment>
<comment type="caution">
    <text evidence="25">The sequence shown here is derived from an EMBL/GenBank/DDBJ whole genome shotgun (WGS) entry which is preliminary data.</text>
</comment>
<dbReference type="InterPro" id="IPR015421">
    <property type="entry name" value="PyrdxlP-dep_Trfase_major"/>
</dbReference>
<dbReference type="Proteomes" id="UP000287033">
    <property type="component" value="Unassembled WGS sequence"/>
</dbReference>